<proteinExistence type="predicted"/>
<dbReference type="RefSeq" id="WP_108960833.1">
    <property type="nucleotide sequence ID" value="NZ_BFAZ01000009.1"/>
</dbReference>
<protein>
    <recommendedName>
        <fullName evidence="3">GAF domain-containing protein</fullName>
    </recommendedName>
</protein>
<name>A0A2P2DH82_9LEPT</name>
<sequence>MLSELTPNQYFTGGSFNADLTDDLHFHSNSQHREEIWEQTVQTIAKIPEIFATWILEYQPDTQTFHLLAFDGSKDFLFPKTISKSNLPCSNVIDSNMIFEVNLLEDDSLYRSLRISKVNNSSAIYLGYPIRSDIGTVIGVIGMVAENKFKHKFKNLKLIDVLADKLSLELIRYKNEKIISESLNTSAFVKQSLGELYRLLSNQKDDIVKICRNYLQTGTKLFGLPLGVIATKIGDGWEYSFVEGNIHGIYEGQRFSKVQFNLPNIHSSGNAKIIKNFSVETSTSVQEHLVLLGVSCLMELPLQVHNQTIGLIGFYGFGDQNIHSSEIIQRVFELMGIGLANSIEKNKIPAFSKFYHLDEKIQNP</sequence>
<dbReference type="SUPFAM" id="SSF55781">
    <property type="entry name" value="GAF domain-like"/>
    <property type="match status" value="1"/>
</dbReference>
<reference evidence="2" key="1">
    <citation type="journal article" date="2019" name="Microbiol. Immunol.">
        <title>Molecular and phenotypic characterization of Leptospira johnsonii sp. nov., Leptospira ellinghausenii sp. nov. and Leptospira ryugenii sp. nov. isolated from soil and water in Japan.</title>
        <authorList>
            <person name="Masuzawa T."/>
            <person name="Saito M."/>
            <person name="Nakao R."/>
            <person name="Nikaido Y."/>
            <person name="Matsumoto M."/>
            <person name="Ogawa M."/>
            <person name="Yokoyama M."/>
            <person name="Hidaka Y."/>
            <person name="Tomita J."/>
            <person name="Sakakibara K."/>
            <person name="Suzuki K."/>
            <person name="Yasuda S."/>
            <person name="Sato H."/>
            <person name="Yamaguchi M."/>
            <person name="Yoshida S.I."/>
            <person name="Koizumi N."/>
            <person name="Kawamura Y."/>
        </authorList>
    </citation>
    <scope>NUCLEOTIDE SEQUENCE [LARGE SCALE GENOMIC DNA]</scope>
    <source>
        <strain evidence="2">E18</strain>
    </source>
</reference>
<accession>A0A2P2DH82</accession>
<keyword evidence="2" id="KW-1185">Reference proteome</keyword>
<dbReference type="EMBL" id="BFAZ01000009">
    <property type="protein sequence ID" value="GBF43995.1"/>
    <property type="molecule type" value="Genomic_DNA"/>
</dbReference>
<gene>
    <name evidence="1" type="ORF">LPTSP2_32980</name>
</gene>
<organism evidence="1 2">
    <name type="scientific">Leptospira ellinghausenii</name>
    <dbReference type="NCBI Taxonomy" id="1917822"/>
    <lineage>
        <taxon>Bacteria</taxon>
        <taxon>Pseudomonadati</taxon>
        <taxon>Spirochaetota</taxon>
        <taxon>Spirochaetia</taxon>
        <taxon>Leptospirales</taxon>
        <taxon>Leptospiraceae</taxon>
        <taxon>Leptospira</taxon>
    </lineage>
</organism>
<dbReference type="AlphaFoldDB" id="A0A2P2DH82"/>
<evidence type="ECO:0000313" key="1">
    <source>
        <dbReference type="EMBL" id="GBF43995.1"/>
    </source>
</evidence>
<dbReference type="OrthoDB" id="319566at2"/>
<dbReference type="Proteomes" id="UP000245206">
    <property type="component" value="Unassembled WGS sequence"/>
</dbReference>
<comment type="caution">
    <text evidence="1">The sequence shown here is derived from an EMBL/GenBank/DDBJ whole genome shotgun (WGS) entry which is preliminary data.</text>
</comment>
<evidence type="ECO:0008006" key="3">
    <source>
        <dbReference type="Google" id="ProtNLM"/>
    </source>
</evidence>
<evidence type="ECO:0000313" key="2">
    <source>
        <dbReference type="Proteomes" id="UP000245206"/>
    </source>
</evidence>